<name>A0ABW0KBG5_9BACL</name>
<reference evidence="10" key="1">
    <citation type="journal article" date="2019" name="Int. J. Syst. Evol. Microbiol.">
        <title>The Global Catalogue of Microorganisms (GCM) 10K type strain sequencing project: providing services to taxonomists for standard genome sequencing and annotation.</title>
        <authorList>
            <consortium name="The Broad Institute Genomics Platform"/>
            <consortium name="The Broad Institute Genome Sequencing Center for Infectious Disease"/>
            <person name="Wu L."/>
            <person name="Ma J."/>
        </authorList>
    </citation>
    <scope>NUCLEOTIDE SEQUENCE [LARGE SCALE GENOMIC DNA]</scope>
    <source>
        <strain evidence="10">KACC 11904</strain>
    </source>
</reference>
<feature type="transmembrane region" description="Helical" evidence="7">
    <location>
        <begin position="220"/>
        <end position="242"/>
    </location>
</feature>
<evidence type="ECO:0000256" key="4">
    <source>
        <dbReference type="ARBA" id="ARBA00022692"/>
    </source>
</evidence>
<dbReference type="InterPro" id="IPR011701">
    <property type="entry name" value="MFS"/>
</dbReference>
<feature type="transmembrane region" description="Helical" evidence="7">
    <location>
        <begin position="291"/>
        <end position="314"/>
    </location>
</feature>
<dbReference type="CDD" id="cd06173">
    <property type="entry name" value="MFS_MefA_like"/>
    <property type="match status" value="1"/>
</dbReference>
<organism evidence="9 10">
    <name type="scientific">Paenibacillus aestuarii</name>
    <dbReference type="NCBI Taxonomy" id="516965"/>
    <lineage>
        <taxon>Bacteria</taxon>
        <taxon>Bacillati</taxon>
        <taxon>Bacillota</taxon>
        <taxon>Bacilli</taxon>
        <taxon>Bacillales</taxon>
        <taxon>Paenibacillaceae</taxon>
        <taxon>Paenibacillus</taxon>
    </lineage>
</organism>
<evidence type="ECO:0000256" key="1">
    <source>
        <dbReference type="ARBA" id="ARBA00004651"/>
    </source>
</evidence>
<evidence type="ECO:0000259" key="8">
    <source>
        <dbReference type="PROSITE" id="PS50850"/>
    </source>
</evidence>
<dbReference type="PANTHER" id="PTHR23513">
    <property type="entry name" value="INTEGRAL MEMBRANE EFFLUX PROTEIN-RELATED"/>
    <property type="match status" value="1"/>
</dbReference>
<dbReference type="Proteomes" id="UP001596044">
    <property type="component" value="Unassembled WGS sequence"/>
</dbReference>
<evidence type="ECO:0000256" key="2">
    <source>
        <dbReference type="ARBA" id="ARBA00022448"/>
    </source>
</evidence>
<keyword evidence="2" id="KW-0813">Transport</keyword>
<feature type="transmembrane region" description="Helical" evidence="7">
    <location>
        <begin position="178"/>
        <end position="199"/>
    </location>
</feature>
<feature type="transmembrane region" description="Helical" evidence="7">
    <location>
        <begin position="44"/>
        <end position="63"/>
    </location>
</feature>
<proteinExistence type="predicted"/>
<feature type="transmembrane region" description="Helical" evidence="7">
    <location>
        <begin position="75"/>
        <end position="95"/>
    </location>
</feature>
<comment type="subcellular location">
    <subcellularLocation>
        <location evidence="1">Cell membrane</location>
        <topology evidence="1">Multi-pass membrane protein</topology>
    </subcellularLocation>
</comment>
<accession>A0ABW0KBG5</accession>
<evidence type="ECO:0000313" key="10">
    <source>
        <dbReference type="Proteomes" id="UP001596044"/>
    </source>
</evidence>
<evidence type="ECO:0000256" key="6">
    <source>
        <dbReference type="ARBA" id="ARBA00023136"/>
    </source>
</evidence>
<keyword evidence="5 7" id="KW-1133">Transmembrane helix</keyword>
<dbReference type="Pfam" id="PF07690">
    <property type="entry name" value="MFS_1"/>
    <property type="match status" value="1"/>
</dbReference>
<keyword evidence="3" id="KW-1003">Cell membrane</keyword>
<dbReference type="PROSITE" id="PS50850">
    <property type="entry name" value="MFS"/>
    <property type="match status" value="1"/>
</dbReference>
<dbReference type="PANTHER" id="PTHR23513:SF11">
    <property type="entry name" value="STAPHYLOFERRIN A TRANSPORTER"/>
    <property type="match status" value="1"/>
</dbReference>
<feature type="transmembrane region" description="Helical" evidence="7">
    <location>
        <begin position="375"/>
        <end position="393"/>
    </location>
</feature>
<evidence type="ECO:0000256" key="7">
    <source>
        <dbReference type="SAM" id="Phobius"/>
    </source>
</evidence>
<keyword evidence="6 7" id="KW-0472">Membrane</keyword>
<protein>
    <submittedName>
        <fullName evidence="9">MFS transporter</fullName>
    </submittedName>
</protein>
<dbReference type="InterPro" id="IPR020846">
    <property type="entry name" value="MFS_dom"/>
</dbReference>
<feature type="transmembrane region" description="Helical" evidence="7">
    <location>
        <begin position="262"/>
        <end position="279"/>
    </location>
</feature>
<keyword evidence="4 7" id="KW-0812">Transmembrane</keyword>
<dbReference type="SUPFAM" id="SSF103473">
    <property type="entry name" value="MFS general substrate transporter"/>
    <property type="match status" value="1"/>
</dbReference>
<comment type="caution">
    <text evidence="9">The sequence shown here is derived from an EMBL/GenBank/DDBJ whole genome shotgun (WGS) entry which is preliminary data.</text>
</comment>
<evidence type="ECO:0000256" key="5">
    <source>
        <dbReference type="ARBA" id="ARBA00022989"/>
    </source>
</evidence>
<dbReference type="RefSeq" id="WP_270879026.1">
    <property type="nucleotide sequence ID" value="NZ_JAQFVF010000022.1"/>
</dbReference>
<sequence>MWTMLKDSRMLFLIIANILSSIGSGVTMIGVPWMLVNRAGGDQIYGYATLVSTIVLFLLSPQIGVYIERISRKKLLLLSEVVGGAITLAFAAWGLLAGHFATWQLIIVYFSGSLYYNVHFPTQFAFTQEIFTKDQYKTLNSILEVQNQSTSMIAGGLASLLVDHIDFAWILFADAMTYFIGFGLFLFIPYQASQAVTVTRSGSMWSNIAEGYRYLKTKPLFVLFFIGALMPFLCVMAGNYLFPVYITSVLHGGASVMGSADMIFAIGAVIAGLTIPWLMQRIGSYATTITAFVMFSISIALFYTFPLIGIYLGFKSLNGWGNAGSRIARNTILMEMVPNHLIGRVNSFFNTVGMGLRVVLIGACTQIVAHQGARAALLMLGGMLLLSFIGVLSSRRLFAKTAASPAHSAVSQEA</sequence>
<dbReference type="InterPro" id="IPR036259">
    <property type="entry name" value="MFS_trans_sf"/>
</dbReference>
<dbReference type="Gene3D" id="1.20.1250.20">
    <property type="entry name" value="MFS general substrate transporter like domains"/>
    <property type="match status" value="1"/>
</dbReference>
<feature type="domain" description="Major facilitator superfamily (MFS) profile" evidence="8">
    <location>
        <begin position="220"/>
        <end position="414"/>
    </location>
</feature>
<keyword evidence="10" id="KW-1185">Reference proteome</keyword>
<gene>
    <name evidence="9" type="ORF">ACFPOG_20750</name>
</gene>
<feature type="transmembrane region" description="Helical" evidence="7">
    <location>
        <begin position="12"/>
        <end position="32"/>
    </location>
</feature>
<dbReference type="EMBL" id="JBHSMJ010000029">
    <property type="protein sequence ID" value="MFC5450685.1"/>
    <property type="molecule type" value="Genomic_DNA"/>
</dbReference>
<evidence type="ECO:0000256" key="3">
    <source>
        <dbReference type="ARBA" id="ARBA00022475"/>
    </source>
</evidence>
<evidence type="ECO:0000313" key="9">
    <source>
        <dbReference type="EMBL" id="MFC5450685.1"/>
    </source>
</evidence>